<gene>
    <name evidence="1" type="ORF">HPB47_014420</name>
</gene>
<evidence type="ECO:0000313" key="1">
    <source>
        <dbReference type="EMBL" id="KAG0443893.1"/>
    </source>
</evidence>
<dbReference type="Proteomes" id="UP000805193">
    <property type="component" value="Unassembled WGS sequence"/>
</dbReference>
<evidence type="ECO:0000313" key="2">
    <source>
        <dbReference type="Proteomes" id="UP000805193"/>
    </source>
</evidence>
<keyword evidence="2" id="KW-1185">Reference proteome</keyword>
<proteinExistence type="predicted"/>
<accession>A0AC60QYH9</accession>
<sequence length="142" mass="15167">MGPSEVHCKTGAPSLDTNPGSSNFSTANHGGSFVTSSVVLKDEGTYECEASNGVGMVQSHAINVTVESAPYWLRLPENTNTAENETVSFECAASGKPEPKLQWFINGVPLQSELPGPHVVSLGLKCLIARGPRRRRTLDTQI</sequence>
<organism evidence="1 2">
    <name type="scientific">Ixodes persulcatus</name>
    <name type="common">Taiga tick</name>
    <dbReference type="NCBI Taxonomy" id="34615"/>
    <lineage>
        <taxon>Eukaryota</taxon>
        <taxon>Metazoa</taxon>
        <taxon>Ecdysozoa</taxon>
        <taxon>Arthropoda</taxon>
        <taxon>Chelicerata</taxon>
        <taxon>Arachnida</taxon>
        <taxon>Acari</taxon>
        <taxon>Parasitiformes</taxon>
        <taxon>Ixodida</taxon>
        <taxon>Ixodoidea</taxon>
        <taxon>Ixodidae</taxon>
        <taxon>Ixodinae</taxon>
        <taxon>Ixodes</taxon>
    </lineage>
</organism>
<protein>
    <submittedName>
        <fullName evidence="1">Uncharacterized protein</fullName>
    </submittedName>
</protein>
<name>A0AC60QYH9_IXOPE</name>
<comment type="caution">
    <text evidence="1">The sequence shown here is derived from an EMBL/GenBank/DDBJ whole genome shotgun (WGS) entry which is preliminary data.</text>
</comment>
<dbReference type="EMBL" id="JABSTQ010002766">
    <property type="protein sequence ID" value="KAG0443893.1"/>
    <property type="molecule type" value="Genomic_DNA"/>
</dbReference>
<reference evidence="1 2" key="1">
    <citation type="journal article" date="2020" name="Cell">
        <title>Large-Scale Comparative Analyses of Tick Genomes Elucidate Their Genetic Diversity and Vector Capacities.</title>
        <authorList>
            <consortium name="Tick Genome and Microbiome Consortium (TIGMIC)"/>
            <person name="Jia N."/>
            <person name="Wang J."/>
            <person name="Shi W."/>
            <person name="Du L."/>
            <person name="Sun Y."/>
            <person name="Zhan W."/>
            <person name="Jiang J.F."/>
            <person name="Wang Q."/>
            <person name="Zhang B."/>
            <person name="Ji P."/>
            <person name="Bell-Sakyi L."/>
            <person name="Cui X.M."/>
            <person name="Yuan T.T."/>
            <person name="Jiang B.G."/>
            <person name="Yang W.F."/>
            <person name="Lam T.T."/>
            <person name="Chang Q.C."/>
            <person name="Ding S.J."/>
            <person name="Wang X.J."/>
            <person name="Zhu J.G."/>
            <person name="Ruan X.D."/>
            <person name="Zhao L."/>
            <person name="Wei J.T."/>
            <person name="Ye R.Z."/>
            <person name="Que T.C."/>
            <person name="Du C.H."/>
            <person name="Zhou Y.H."/>
            <person name="Cheng J.X."/>
            <person name="Dai P.F."/>
            <person name="Guo W.B."/>
            <person name="Han X.H."/>
            <person name="Huang E.J."/>
            <person name="Li L.F."/>
            <person name="Wei W."/>
            <person name="Gao Y.C."/>
            <person name="Liu J.Z."/>
            <person name="Shao H.Z."/>
            <person name="Wang X."/>
            <person name="Wang C.C."/>
            <person name="Yang T.C."/>
            <person name="Huo Q.B."/>
            <person name="Li W."/>
            <person name="Chen H.Y."/>
            <person name="Chen S.E."/>
            <person name="Zhou L.G."/>
            <person name="Ni X.B."/>
            <person name="Tian J.H."/>
            <person name="Sheng Y."/>
            <person name="Liu T."/>
            <person name="Pan Y.S."/>
            <person name="Xia L.Y."/>
            <person name="Li J."/>
            <person name="Zhao F."/>
            <person name="Cao W.C."/>
        </authorList>
    </citation>
    <scope>NUCLEOTIDE SEQUENCE [LARGE SCALE GENOMIC DNA]</scope>
    <source>
        <strain evidence="1">Iper-2018</strain>
    </source>
</reference>